<protein>
    <recommendedName>
        <fullName evidence="9">DNA 3'-5' helicase</fullName>
        <ecNumber evidence="9">5.6.2.4</ecNumber>
    </recommendedName>
    <alternativeName>
        <fullName evidence="10">DNA 3'-5' helicase II</fullName>
    </alternativeName>
</protein>
<dbReference type="PROSITE" id="PS51198">
    <property type="entry name" value="UVRD_HELICASE_ATP_BIND"/>
    <property type="match status" value="1"/>
</dbReference>
<dbReference type="Proteomes" id="UP000321168">
    <property type="component" value="Unassembled WGS sequence"/>
</dbReference>
<accession>A0A5C6V1W8</accession>
<evidence type="ECO:0000256" key="2">
    <source>
        <dbReference type="ARBA" id="ARBA00022741"/>
    </source>
</evidence>
<evidence type="ECO:0000256" key="12">
    <source>
        <dbReference type="PROSITE-ProRule" id="PRU00560"/>
    </source>
</evidence>
<dbReference type="SUPFAM" id="SSF52540">
    <property type="entry name" value="P-loop containing nucleoside triphosphate hydrolases"/>
    <property type="match status" value="1"/>
</dbReference>
<dbReference type="Pfam" id="PF21196">
    <property type="entry name" value="PcrA_UvrD_tudor"/>
    <property type="match status" value="1"/>
</dbReference>
<dbReference type="GO" id="GO:0043138">
    <property type="term" value="F:3'-5' DNA helicase activity"/>
    <property type="evidence" value="ECO:0007669"/>
    <property type="project" value="UniProtKB-EC"/>
</dbReference>
<dbReference type="InterPro" id="IPR013986">
    <property type="entry name" value="DExx_box_DNA_helicase_dom_sf"/>
</dbReference>
<dbReference type="PANTHER" id="PTHR11070">
    <property type="entry name" value="UVRD / RECB / PCRA DNA HELICASE FAMILY MEMBER"/>
    <property type="match status" value="1"/>
</dbReference>
<dbReference type="InterPro" id="IPR027417">
    <property type="entry name" value="P-loop_NTPase"/>
</dbReference>
<comment type="catalytic activity">
    <reaction evidence="8">
        <text>Couples ATP hydrolysis with the unwinding of duplex DNA by translocating in the 3'-5' direction.</text>
        <dbReference type="EC" id="5.6.2.4"/>
    </reaction>
</comment>
<feature type="domain" description="UvrD-like helicase ATP-binding" evidence="13">
    <location>
        <begin position="7"/>
        <end position="292"/>
    </location>
</feature>
<keyword evidence="5 12" id="KW-0067">ATP-binding</keyword>
<feature type="domain" description="UvrD-like helicase C-terminal" evidence="14">
    <location>
        <begin position="293"/>
        <end position="575"/>
    </location>
</feature>
<dbReference type="InterPro" id="IPR014016">
    <property type="entry name" value="UvrD-like_ATP-bd"/>
</dbReference>
<keyword evidence="7" id="KW-0413">Isomerase</keyword>
<proteinExistence type="inferred from homology"/>
<dbReference type="RefSeq" id="WP_147014828.1">
    <property type="nucleotide sequence ID" value="NZ_VORB01000007.1"/>
</dbReference>
<dbReference type="Pfam" id="PF13361">
    <property type="entry name" value="UvrD_C"/>
    <property type="match status" value="1"/>
</dbReference>
<dbReference type="InterPro" id="IPR014017">
    <property type="entry name" value="DNA_helicase_UvrD-like_C"/>
</dbReference>
<dbReference type="GO" id="GO:0016887">
    <property type="term" value="F:ATP hydrolysis activity"/>
    <property type="evidence" value="ECO:0007669"/>
    <property type="project" value="RHEA"/>
</dbReference>
<keyword evidence="4 12" id="KW-0347">Helicase</keyword>
<name>A0A5C6V1W8_9FLAO</name>
<comment type="caution">
    <text evidence="15">The sequence shown here is derived from an EMBL/GenBank/DDBJ whole genome shotgun (WGS) entry which is preliminary data.</text>
</comment>
<dbReference type="CDD" id="cd18807">
    <property type="entry name" value="SF1_C_UvrD"/>
    <property type="match status" value="1"/>
</dbReference>
<reference evidence="15 16" key="1">
    <citation type="submission" date="2019-08" db="EMBL/GenBank/DDBJ databases">
        <title>Genome of Luteibaculum oceani JCM 18817.</title>
        <authorList>
            <person name="Bowman J.P."/>
        </authorList>
    </citation>
    <scope>NUCLEOTIDE SEQUENCE [LARGE SCALE GENOMIC DNA]</scope>
    <source>
        <strain evidence="15 16">JCM 18817</strain>
    </source>
</reference>
<evidence type="ECO:0000256" key="10">
    <source>
        <dbReference type="ARBA" id="ARBA00034923"/>
    </source>
</evidence>
<dbReference type="FunFam" id="1.10.486.10:FF:000003">
    <property type="entry name" value="ATP-dependent DNA helicase"/>
    <property type="match status" value="1"/>
</dbReference>
<dbReference type="Gene3D" id="1.10.10.160">
    <property type="match status" value="1"/>
</dbReference>
<dbReference type="CDD" id="cd17932">
    <property type="entry name" value="DEXQc_UvrD"/>
    <property type="match status" value="1"/>
</dbReference>
<evidence type="ECO:0000256" key="4">
    <source>
        <dbReference type="ARBA" id="ARBA00022806"/>
    </source>
</evidence>
<dbReference type="GO" id="GO:0005829">
    <property type="term" value="C:cytosol"/>
    <property type="evidence" value="ECO:0007669"/>
    <property type="project" value="TreeGrafter"/>
</dbReference>
<dbReference type="AlphaFoldDB" id="A0A5C6V1W8"/>
<evidence type="ECO:0000259" key="13">
    <source>
        <dbReference type="PROSITE" id="PS51198"/>
    </source>
</evidence>
<evidence type="ECO:0000256" key="8">
    <source>
        <dbReference type="ARBA" id="ARBA00034617"/>
    </source>
</evidence>
<comment type="catalytic activity">
    <reaction evidence="11">
        <text>ATP + H2O = ADP + phosphate + H(+)</text>
        <dbReference type="Rhea" id="RHEA:13065"/>
        <dbReference type="ChEBI" id="CHEBI:15377"/>
        <dbReference type="ChEBI" id="CHEBI:15378"/>
        <dbReference type="ChEBI" id="CHEBI:30616"/>
        <dbReference type="ChEBI" id="CHEBI:43474"/>
        <dbReference type="ChEBI" id="CHEBI:456216"/>
        <dbReference type="EC" id="5.6.2.4"/>
    </reaction>
</comment>
<organism evidence="15 16">
    <name type="scientific">Luteibaculum oceani</name>
    <dbReference type="NCBI Taxonomy" id="1294296"/>
    <lineage>
        <taxon>Bacteria</taxon>
        <taxon>Pseudomonadati</taxon>
        <taxon>Bacteroidota</taxon>
        <taxon>Flavobacteriia</taxon>
        <taxon>Flavobacteriales</taxon>
        <taxon>Luteibaculaceae</taxon>
        <taxon>Luteibaculum</taxon>
    </lineage>
</organism>
<keyword evidence="2 12" id="KW-0547">Nucleotide-binding</keyword>
<dbReference type="Gene3D" id="1.10.486.10">
    <property type="entry name" value="PCRA, domain 4"/>
    <property type="match status" value="1"/>
</dbReference>
<evidence type="ECO:0000256" key="5">
    <source>
        <dbReference type="ARBA" id="ARBA00022840"/>
    </source>
</evidence>
<dbReference type="GO" id="GO:0000725">
    <property type="term" value="P:recombinational repair"/>
    <property type="evidence" value="ECO:0007669"/>
    <property type="project" value="TreeGrafter"/>
</dbReference>
<dbReference type="GO" id="GO:0003677">
    <property type="term" value="F:DNA binding"/>
    <property type="evidence" value="ECO:0007669"/>
    <property type="project" value="UniProtKB-KW"/>
</dbReference>
<comment type="similarity">
    <text evidence="1">Belongs to the helicase family. UvrD subfamily.</text>
</comment>
<evidence type="ECO:0000256" key="11">
    <source>
        <dbReference type="ARBA" id="ARBA00048988"/>
    </source>
</evidence>
<dbReference type="EC" id="5.6.2.4" evidence="9"/>
<evidence type="ECO:0000256" key="1">
    <source>
        <dbReference type="ARBA" id="ARBA00009922"/>
    </source>
</evidence>
<dbReference type="Gene3D" id="3.40.50.300">
    <property type="entry name" value="P-loop containing nucleotide triphosphate hydrolases"/>
    <property type="match status" value="2"/>
</dbReference>
<dbReference type="PROSITE" id="PS51217">
    <property type="entry name" value="UVRD_HELICASE_CTER"/>
    <property type="match status" value="1"/>
</dbReference>
<dbReference type="EMBL" id="VORB01000007">
    <property type="protein sequence ID" value="TXC78406.1"/>
    <property type="molecule type" value="Genomic_DNA"/>
</dbReference>
<keyword evidence="16" id="KW-1185">Reference proteome</keyword>
<evidence type="ECO:0000256" key="6">
    <source>
        <dbReference type="ARBA" id="ARBA00023125"/>
    </source>
</evidence>
<evidence type="ECO:0000256" key="9">
    <source>
        <dbReference type="ARBA" id="ARBA00034808"/>
    </source>
</evidence>
<feature type="binding site" evidence="12">
    <location>
        <begin position="28"/>
        <end position="35"/>
    </location>
    <ligand>
        <name>ATP</name>
        <dbReference type="ChEBI" id="CHEBI:30616"/>
    </ligand>
</feature>
<gene>
    <name evidence="15" type="ORF">FRX97_08735</name>
</gene>
<dbReference type="PANTHER" id="PTHR11070:SF2">
    <property type="entry name" value="ATP-DEPENDENT DNA HELICASE SRS2"/>
    <property type="match status" value="1"/>
</dbReference>
<evidence type="ECO:0000259" key="14">
    <source>
        <dbReference type="PROSITE" id="PS51217"/>
    </source>
</evidence>
<sequence>MQSDILTGLNPAQRQAVEQTNGALMVIAGAGSGKTRVLTYRIAYLIQQGIDPFNILALTFTNKAAKEMKERIALIVGQENARNIWMGTFHSVFAKILRFEAEKINYPSNFTIYDSADSKSLLNTIIKELQLDDKVYKVSIVQSRISGAKNNLISPKQYLENVDIQADDRAAGRPKLGAIYQEYWQRCFKAGAMDFDDLLFKTNILLRDFPETLLKYQDRFRYILVDEYQDTNHAQYLIVKKLAARFQNLCVVGDDAQSIYAFRGANIQNILNFRKDYPDYSLIKLEQNYRSTQTIVNAANSVISNNRDQIKKEVWTENDQGDRIKIFKANSDNEEGMFVAQSIFELQHQHHSTFNDFAILYRTNAQSRALEEALRKINIPYKIYGGLSFYQRKEIKDLLAYFRLTSNPNDEEAFKRIINYPARGIGKTTMDKLTLAANENDTSLWEVANSPGQYNCNINAGTRAKIESFTTMIKSLRSELHKEDAYLMAEKIAKSSGLLKELYNDKTPEGVARYENVQELLNGIKEFAETQKEQDAEAAPKLEDFLLDVALLTDADQDNEDEERVSLMTIHASKGLEFPYIFIVGMEENLFPSQMSVNSRSDLEEERRLFYVAITRAKQKATLSYATSRFRWGNLIYSEPSRFLDELDDKYVDWPVQMQRTQVTEKRTGGAIFTKKINPPKPKNLKKIPRPSAGNPDQRDYANVEDIRIGIQVEHGTFGKGKVVAIDGVEPNLKATVYFPAVGQKQLLLRFAKLRVIG</sequence>
<keyword evidence="6" id="KW-0238">DNA-binding</keyword>
<evidence type="ECO:0000256" key="3">
    <source>
        <dbReference type="ARBA" id="ARBA00022801"/>
    </source>
</evidence>
<evidence type="ECO:0000256" key="7">
    <source>
        <dbReference type="ARBA" id="ARBA00023235"/>
    </source>
</evidence>
<dbReference type="OrthoDB" id="9810135at2"/>
<keyword evidence="3 12" id="KW-0378">Hydrolase</keyword>
<dbReference type="GO" id="GO:0033202">
    <property type="term" value="C:DNA helicase complex"/>
    <property type="evidence" value="ECO:0007669"/>
    <property type="project" value="TreeGrafter"/>
</dbReference>
<evidence type="ECO:0000313" key="15">
    <source>
        <dbReference type="EMBL" id="TXC78406.1"/>
    </source>
</evidence>
<dbReference type="InterPro" id="IPR000212">
    <property type="entry name" value="DNA_helicase_UvrD/REP"/>
</dbReference>
<dbReference type="GO" id="GO:0005524">
    <property type="term" value="F:ATP binding"/>
    <property type="evidence" value="ECO:0007669"/>
    <property type="project" value="UniProtKB-UniRule"/>
</dbReference>
<evidence type="ECO:0000313" key="16">
    <source>
        <dbReference type="Proteomes" id="UP000321168"/>
    </source>
</evidence>
<dbReference type="Pfam" id="PF00580">
    <property type="entry name" value="UvrD-helicase"/>
    <property type="match status" value="1"/>
</dbReference>